<proteinExistence type="inferred from homology"/>
<organism evidence="2 3">
    <name type="scientific">Caenispirillum salinarum AK4</name>
    <dbReference type="NCBI Taxonomy" id="1238182"/>
    <lineage>
        <taxon>Bacteria</taxon>
        <taxon>Pseudomonadati</taxon>
        <taxon>Pseudomonadota</taxon>
        <taxon>Alphaproteobacteria</taxon>
        <taxon>Rhodospirillales</taxon>
        <taxon>Novispirillaceae</taxon>
        <taxon>Caenispirillum</taxon>
    </lineage>
</organism>
<dbReference type="SUPFAM" id="SSF54913">
    <property type="entry name" value="GlnB-like"/>
    <property type="match status" value="1"/>
</dbReference>
<keyword evidence="3" id="KW-1185">Reference proteome</keyword>
<dbReference type="InterPro" id="IPR004323">
    <property type="entry name" value="Ion_tolerance_CutA"/>
</dbReference>
<sequence>MTAGSTEEAKKVGRVLVEERLAACVNILGGMTSLYWWDDAVQEDDEVAFIAKTRQGMVDDVIARVKEVHSYDCPCVVSISIDDGNADFLQWIQEMTSQFPGHSSTGR</sequence>
<evidence type="ECO:0000313" key="2">
    <source>
        <dbReference type="EMBL" id="EKV31321.1"/>
    </source>
</evidence>
<dbReference type="AlphaFoldDB" id="K9HSL1"/>
<comment type="similarity">
    <text evidence="1">Belongs to the CutA family.</text>
</comment>
<dbReference type="Gene3D" id="3.30.70.120">
    <property type="match status" value="1"/>
</dbReference>
<dbReference type="GO" id="GO:0005507">
    <property type="term" value="F:copper ion binding"/>
    <property type="evidence" value="ECO:0007669"/>
    <property type="project" value="TreeGrafter"/>
</dbReference>
<protein>
    <submittedName>
        <fullName evidence="2">Periplasmic divalent cation tolerance protein CutA</fullName>
    </submittedName>
</protein>
<dbReference type="Proteomes" id="UP000009881">
    <property type="component" value="Unassembled WGS sequence"/>
</dbReference>
<evidence type="ECO:0000313" key="3">
    <source>
        <dbReference type="Proteomes" id="UP000009881"/>
    </source>
</evidence>
<reference evidence="2 3" key="1">
    <citation type="journal article" date="2013" name="Genome Announc.">
        <title>Draft Genome Sequence of an Alphaproteobacterium, Caenispirillum salinarum AK4(T), Isolated from a Solar Saltern.</title>
        <authorList>
            <person name="Khatri I."/>
            <person name="Singh A."/>
            <person name="Korpole S."/>
            <person name="Pinnaka A.K."/>
            <person name="Subramanian S."/>
        </authorList>
    </citation>
    <scope>NUCLEOTIDE SEQUENCE [LARGE SCALE GENOMIC DNA]</scope>
    <source>
        <strain evidence="2 3">AK4</strain>
    </source>
</reference>
<dbReference type="EMBL" id="ANHY01000006">
    <property type="protein sequence ID" value="EKV31321.1"/>
    <property type="molecule type" value="Genomic_DNA"/>
</dbReference>
<gene>
    <name evidence="2" type="ORF">C882_3694</name>
</gene>
<dbReference type="PANTHER" id="PTHR23419">
    <property type="entry name" value="DIVALENT CATION TOLERANCE CUTA-RELATED"/>
    <property type="match status" value="1"/>
</dbReference>
<name>K9HSL1_9PROT</name>
<dbReference type="InterPro" id="IPR015867">
    <property type="entry name" value="N-reg_PII/ATP_PRibTrfase_C"/>
</dbReference>
<evidence type="ECO:0000256" key="1">
    <source>
        <dbReference type="ARBA" id="ARBA00010169"/>
    </source>
</evidence>
<dbReference type="eggNOG" id="COG1324">
    <property type="taxonomic scope" value="Bacteria"/>
</dbReference>
<accession>K9HSL1</accession>
<dbReference type="Pfam" id="PF03091">
    <property type="entry name" value="CutA1"/>
    <property type="match status" value="1"/>
</dbReference>
<comment type="caution">
    <text evidence="2">The sequence shown here is derived from an EMBL/GenBank/DDBJ whole genome shotgun (WGS) entry which is preliminary data.</text>
</comment>
<dbReference type="PANTHER" id="PTHR23419:SF8">
    <property type="entry name" value="FI09726P"/>
    <property type="match status" value="1"/>
</dbReference>
<dbReference type="InterPro" id="IPR011322">
    <property type="entry name" value="N-reg_PII-like_a/b"/>
</dbReference>
<dbReference type="GO" id="GO:0010038">
    <property type="term" value="P:response to metal ion"/>
    <property type="evidence" value="ECO:0007669"/>
    <property type="project" value="InterPro"/>
</dbReference>
<dbReference type="STRING" id="1238182.C882_3694"/>